<keyword evidence="10" id="KW-0997">Cell inner membrane</keyword>
<evidence type="ECO:0000256" key="1">
    <source>
        <dbReference type="ARBA" id="ARBA00022448"/>
    </source>
</evidence>
<name>A0A1T2L277_9GAMM</name>
<feature type="domain" description="4Fe-4S" evidence="12">
    <location>
        <begin position="36"/>
        <end position="95"/>
    </location>
</feature>
<dbReference type="Pfam" id="PF12838">
    <property type="entry name" value="Fer4_7"/>
    <property type="match status" value="1"/>
</dbReference>
<evidence type="ECO:0000259" key="12">
    <source>
        <dbReference type="PROSITE" id="PS51656"/>
    </source>
</evidence>
<comment type="subunit">
    <text evidence="10">The complex is composed of six subunits: RnfA, RnfB, RnfC, RnfD, RnfE and RnfG.</text>
</comment>
<dbReference type="InterPro" id="IPR010207">
    <property type="entry name" value="Elect_transpt_cplx_RnfB/RsxB"/>
</dbReference>
<dbReference type="PANTHER" id="PTHR43560:SF1">
    <property type="entry name" value="ION-TRANSLOCATING OXIDOREDUCTASE COMPLEX SUBUNIT B"/>
    <property type="match status" value="1"/>
</dbReference>
<dbReference type="GO" id="GO:0022900">
    <property type="term" value="P:electron transport chain"/>
    <property type="evidence" value="ECO:0007669"/>
    <property type="project" value="UniProtKB-UniRule"/>
</dbReference>
<evidence type="ECO:0000256" key="5">
    <source>
        <dbReference type="ARBA" id="ARBA00022967"/>
    </source>
</evidence>
<comment type="caution">
    <text evidence="10">Lacks conserved residue(s) required for the propagation of feature annotation.</text>
</comment>
<organism evidence="13 14">
    <name type="scientific">Solemya pervernicosa gill symbiont</name>
    <dbReference type="NCBI Taxonomy" id="642797"/>
    <lineage>
        <taxon>Bacteria</taxon>
        <taxon>Pseudomonadati</taxon>
        <taxon>Pseudomonadota</taxon>
        <taxon>Gammaproteobacteria</taxon>
        <taxon>sulfur-oxidizing symbionts</taxon>
    </lineage>
</organism>
<feature type="binding site" evidence="10">
    <location>
        <position position="78"/>
    </location>
    <ligand>
        <name>[4Fe-4S] cluster</name>
        <dbReference type="ChEBI" id="CHEBI:49883"/>
        <label>1</label>
    </ligand>
</feature>
<evidence type="ECO:0000256" key="2">
    <source>
        <dbReference type="ARBA" id="ARBA00022485"/>
    </source>
</evidence>
<evidence type="ECO:0000256" key="4">
    <source>
        <dbReference type="ARBA" id="ARBA00022737"/>
    </source>
</evidence>
<gene>
    <name evidence="10" type="primary">rnfB</name>
    <name evidence="13" type="ORF">BOW53_12830</name>
</gene>
<dbReference type="PROSITE" id="PS51656">
    <property type="entry name" value="4FE4S"/>
    <property type="match status" value="1"/>
</dbReference>
<dbReference type="PROSITE" id="PS00198">
    <property type="entry name" value="4FE4S_FER_1"/>
    <property type="match status" value="1"/>
</dbReference>
<evidence type="ECO:0000313" key="13">
    <source>
        <dbReference type="EMBL" id="OOZ39130.1"/>
    </source>
</evidence>
<feature type="region of interest" description="Hydrophobic" evidence="10">
    <location>
        <begin position="1"/>
        <end position="30"/>
    </location>
</feature>
<dbReference type="AlphaFoldDB" id="A0A1T2L277"/>
<feature type="binding site" evidence="10">
    <location>
        <position position="181"/>
    </location>
    <ligand>
        <name>[4Fe-4S] cluster</name>
        <dbReference type="ChEBI" id="CHEBI:49883"/>
        <label>3</label>
    </ligand>
</feature>
<keyword evidence="8 10" id="KW-0411">Iron-sulfur</keyword>
<dbReference type="InterPro" id="IPR050395">
    <property type="entry name" value="4Fe4S_Ferredoxin_RnfB"/>
</dbReference>
<keyword evidence="7 10" id="KW-0408">Iron</keyword>
<dbReference type="PANTHER" id="PTHR43560">
    <property type="entry name" value="ION-TRANSLOCATING OXIDOREDUCTASE COMPLEX SUBUNIT B"/>
    <property type="match status" value="1"/>
</dbReference>
<reference evidence="13 14" key="1">
    <citation type="submission" date="2016-11" db="EMBL/GenBank/DDBJ databases">
        <title>Mixed transmission modes and dynamic genome evolution in an obligate animal-bacterial symbiosis.</title>
        <authorList>
            <person name="Russell S.L."/>
            <person name="Corbett-Detig R.B."/>
            <person name="Cavanaugh C.M."/>
        </authorList>
    </citation>
    <scope>NUCLEOTIDE SEQUENCE [LARGE SCALE GENOMIC DNA]</scope>
    <source>
        <strain evidence="13">Sveles-Q1</strain>
    </source>
</reference>
<evidence type="ECO:0000256" key="8">
    <source>
        <dbReference type="ARBA" id="ARBA00023014"/>
    </source>
</evidence>
<keyword evidence="1 10" id="KW-0813">Transport</keyword>
<dbReference type="InterPro" id="IPR007202">
    <property type="entry name" value="4Fe-4S_dom"/>
</dbReference>
<comment type="caution">
    <text evidence="13">The sequence shown here is derived from an EMBL/GenBank/DDBJ whole genome shotgun (WGS) entry which is preliminary data.</text>
</comment>
<comment type="cofactor">
    <cofactor evidence="10">
        <name>[4Fe-4S] cluster</name>
        <dbReference type="ChEBI" id="CHEBI:49883"/>
    </cofactor>
    <text evidence="10">Binds 3 [4Fe-4S] clusters.</text>
</comment>
<dbReference type="Gene3D" id="3.30.70.20">
    <property type="match status" value="1"/>
</dbReference>
<feature type="binding site" evidence="10">
    <location>
        <position position="56"/>
    </location>
    <ligand>
        <name>[4Fe-4S] cluster</name>
        <dbReference type="ChEBI" id="CHEBI:49883"/>
        <label>1</label>
    </ligand>
</feature>
<comment type="subcellular location">
    <subcellularLocation>
        <location evidence="10">Cell inner membrane</location>
    </subcellularLocation>
</comment>
<feature type="binding site" evidence="10">
    <location>
        <position position="61"/>
    </location>
    <ligand>
        <name>[4Fe-4S] cluster</name>
        <dbReference type="ChEBI" id="CHEBI:49883"/>
        <label>1</label>
    </ligand>
</feature>
<comment type="function">
    <text evidence="10">Part of a membrane-bound complex that couples electron transfer with translocation of ions across the membrane.</text>
</comment>
<dbReference type="InterPro" id="IPR017900">
    <property type="entry name" value="4Fe4S_Fe_S_CS"/>
</dbReference>
<feature type="binding site" evidence="10">
    <location>
        <position position="145"/>
    </location>
    <ligand>
        <name>[4Fe-4S] cluster</name>
        <dbReference type="ChEBI" id="CHEBI:49883"/>
        <label>2</label>
    </ligand>
</feature>
<keyword evidence="2 10" id="KW-0004">4Fe-4S</keyword>
<proteinExistence type="inferred from homology"/>
<dbReference type="GO" id="GO:0046872">
    <property type="term" value="F:metal ion binding"/>
    <property type="evidence" value="ECO:0007669"/>
    <property type="project" value="UniProtKB-KW"/>
</dbReference>
<evidence type="ECO:0000259" key="11">
    <source>
        <dbReference type="PROSITE" id="PS51379"/>
    </source>
</evidence>
<evidence type="ECO:0000256" key="10">
    <source>
        <dbReference type="HAMAP-Rule" id="MF_00463"/>
    </source>
</evidence>
<keyword evidence="4 10" id="KW-0677">Repeat</keyword>
<feature type="binding site" evidence="10">
    <location>
        <position position="155"/>
    </location>
    <ligand>
        <name>[4Fe-4S] cluster</name>
        <dbReference type="ChEBI" id="CHEBI:49883"/>
        <label>3</label>
    </ligand>
</feature>
<dbReference type="Proteomes" id="UP000191110">
    <property type="component" value="Unassembled WGS sequence"/>
</dbReference>
<dbReference type="Pfam" id="PF04060">
    <property type="entry name" value="FeS"/>
    <property type="match status" value="1"/>
</dbReference>
<dbReference type="SUPFAM" id="SSF54862">
    <property type="entry name" value="4Fe-4S ferredoxins"/>
    <property type="match status" value="2"/>
</dbReference>
<feature type="domain" description="4Fe-4S ferredoxin-type" evidence="11">
    <location>
        <begin position="166"/>
        <end position="195"/>
    </location>
</feature>
<dbReference type="RefSeq" id="WP_236725738.1">
    <property type="nucleotide sequence ID" value="NZ_MPRL01000059.1"/>
</dbReference>
<evidence type="ECO:0000256" key="3">
    <source>
        <dbReference type="ARBA" id="ARBA00022723"/>
    </source>
</evidence>
<evidence type="ECO:0000256" key="7">
    <source>
        <dbReference type="ARBA" id="ARBA00023004"/>
    </source>
</evidence>
<evidence type="ECO:0000313" key="14">
    <source>
        <dbReference type="Proteomes" id="UP000191110"/>
    </source>
</evidence>
<protein>
    <recommendedName>
        <fullName evidence="10">Ion-translocating oxidoreductase complex subunit B</fullName>
        <ecNumber evidence="10">7.-.-.-</ecNumber>
    </recommendedName>
    <alternativeName>
        <fullName evidence="10">Rnf electron transport complex subunit B</fullName>
    </alternativeName>
</protein>
<dbReference type="PROSITE" id="PS51379">
    <property type="entry name" value="4FE4S_FER_2"/>
    <property type="match status" value="1"/>
</dbReference>
<keyword evidence="14" id="KW-1185">Reference proteome</keyword>
<keyword evidence="10" id="KW-1003">Cell membrane</keyword>
<feature type="binding site" evidence="10">
    <location>
        <position position="185"/>
    </location>
    <ligand>
        <name>[4Fe-4S] cluster</name>
        <dbReference type="ChEBI" id="CHEBI:49883"/>
        <label>2</label>
    </ligand>
</feature>
<keyword evidence="3 10" id="KW-0479">Metal-binding</keyword>
<evidence type="ECO:0000256" key="6">
    <source>
        <dbReference type="ARBA" id="ARBA00022982"/>
    </source>
</evidence>
<dbReference type="EC" id="7.-.-.-" evidence="10"/>
<dbReference type="GO" id="GO:0005886">
    <property type="term" value="C:plasma membrane"/>
    <property type="evidence" value="ECO:0007669"/>
    <property type="project" value="UniProtKB-SubCell"/>
</dbReference>
<dbReference type="GO" id="GO:0051539">
    <property type="term" value="F:4 iron, 4 sulfur cluster binding"/>
    <property type="evidence" value="ECO:0007669"/>
    <property type="project" value="UniProtKB-UniRule"/>
</dbReference>
<dbReference type="Gene3D" id="1.10.15.40">
    <property type="entry name" value="Electron transport complex subunit B, putative Fe-S cluster"/>
    <property type="match status" value="1"/>
</dbReference>
<feature type="binding site" evidence="10">
    <location>
        <position position="175"/>
    </location>
    <ligand>
        <name>[4Fe-4S] cluster</name>
        <dbReference type="ChEBI" id="CHEBI:49883"/>
        <label>3</label>
    </ligand>
</feature>
<sequence>MSPEIEHIVTAAAFMAGLGTLLASVLVVANRKLFVYEDPRIDEVEQLLPSANCGACGTPGCRPFAEMLVNGEITPAACTVNSEDDNLVIADYLGVDAGDVEKRVARLACAGGSHVAFTRAGYEGLKSCRAASVVAGGGKGCAWGCIGLSDCEIVCDFDAIAMNKFGLPMVNEDKCTACGDCVDVCPKDLFSLEPVSHQLWVACKNLDPQDEAESHCDVVCTACARCAADAPEGVVTIANNLAIVDYEKNALASKLAIERCPTGAIVWLDNHYGMVKGVEARKVLRQEPLPRV</sequence>
<dbReference type="EMBL" id="MPRL01000059">
    <property type="protein sequence ID" value="OOZ39130.1"/>
    <property type="molecule type" value="Genomic_DNA"/>
</dbReference>
<feature type="binding site" evidence="10">
    <location>
        <position position="178"/>
    </location>
    <ligand>
        <name>[4Fe-4S] cluster</name>
        <dbReference type="ChEBI" id="CHEBI:49883"/>
        <label>3</label>
    </ligand>
</feature>
<feature type="binding site" evidence="10">
    <location>
        <position position="53"/>
    </location>
    <ligand>
        <name>[4Fe-4S] cluster</name>
        <dbReference type="ChEBI" id="CHEBI:49883"/>
        <label>1</label>
    </ligand>
</feature>
<keyword evidence="5 10" id="KW-1278">Translocase</keyword>
<dbReference type="InterPro" id="IPR017896">
    <property type="entry name" value="4Fe4S_Fe-S-bd"/>
</dbReference>
<keyword evidence="6 10" id="KW-0249">Electron transport</keyword>
<feature type="binding site" evidence="10">
    <location>
        <position position="141"/>
    </location>
    <ligand>
        <name>[4Fe-4S] cluster</name>
        <dbReference type="ChEBI" id="CHEBI:49883"/>
        <label>2</label>
    </ligand>
</feature>
<dbReference type="HAMAP" id="MF_00463">
    <property type="entry name" value="RsxB_RnfB"/>
    <property type="match status" value="1"/>
</dbReference>
<dbReference type="GO" id="GO:0009055">
    <property type="term" value="F:electron transfer activity"/>
    <property type="evidence" value="ECO:0007669"/>
    <property type="project" value="InterPro"/>
</dbReference>
<feature type="binding site" evidence="10">
    <location>
        <position position="151"/>
    </location>
    <ligand>
        <name>[4Fe-4S] cluster</name>
        <dbReference type="ChEBI" id="CHEBI:49883"/>
        <label>2</label>
    </ligand>
</feature>
<comment type="similarity">
    <text evidence="10">Belongs to the 4Fe4S bacterial-type ferredoxin family. RnfB subfamily.</text>
</comment>
<accession>A0A1T2L277</accession>
<keyword evidence="9 10" id="KW-0472">Membrane</keyword>
<evidence type="ECO:0000256" key="9">
    <source>
        <dbReference type="ARBA" id="ARBA00023136"/>
    </source>
</evidence>